<dbReference type="SUPFAM" id="SSF52047">
    <property type="entry name" value="RNI-like"/>
    <property type="match status" value="1"/>
</dbReference>
<evidence type="ECO:0000313" key="1">
    <source>
        <dbReference type="EMBL" id="CAI2384192.1"/>
    </source>
</evidence>
<evidence type="ECO:0000313" key="2">
    <source>
        <dbReference type="Proteomes" id="UP001295684"/>
    </source>
</evidence>
<comment type="caution">
    <text evidence="1">The sequence shown here is derived from an EMBL/GenBank/DDBJ whole genome shotgun (WGS) entry which is preliminary data.</text>
</comment>
<reference evidence="1" key="1">
    <citation type="submission" date="2023-07" db="EMBL/GenBank/DDBJ databases">
        <authorList>
            <consortium name="AG Swart"/>
            <person name="Singh M."/>
            <person name="Singh A."/>
            <person name="Seah K."/>
            <person name="Emmerich C."/>
        </authorList>
    </citation>
    <scope>NUCLEOTIDE SEQUENCE</scope>
    <source>
        <strain evidence="1">DP1</strain>
    </source>
</reference>
<gene>
    <name evidence="1" type="ORF">ECRASSUSDP1_LOCUS25714</name>
</gene>
<dbReference type="AlphaFoldDB" id="A0AAD1Y3X2"/>
<accession>A0AAD1Y3X2</accession>
<dbReference type="Proteomes" id="UP001295684">
    <property type="component" value="Unassembled WGS sequence"/>
</dbReference>
<organism evidence="1 2">
    <name type="scientific">Euplotes crassus</name>
    <dbReference type="NCBI Taxonomy" id="5936"/>
    <lineage>
        <taxon>Eukaryota</taxon>
        <taxon>Sar</taxon>
        <taxon>Alveolata</taxon>
        <taxon>Ciliophora</taxon>
        <taxon>Intramacronucleata</taxon>
        <taxon>Spirotrichea</taxon>
        <taxon>Hypotrichia</taxon>
        <taxon>Euplotida</taxon>
        <taxon>Euplotidae</taxon>
        <taxon>Moneuplotes</taxon>
    </lineage>
</organism>
<protein>
    <submittedName>
        <fullName evidence="1">Uncharacterized protein</fullName>
    </submittedName>
</protein>
<sequence length="443" mass="51863">MRLLFLYKFTYPSTSIEASDEKIEKEYNEIRKDFINLTEKIKTVKMESQTGKRIPWSEFQQYCRKIHDIKSKEQKNNSIPALFKKISKVMIMQKAKKIADIIENEQEMGNSENPITLHTKLCTKDEYDYCIEKHCSKALNVRRQDKEQFDFQTKFKEEHIGMKDCYQYPQYFLKHTSKIQGYEQMKPTAENEELEETATTEFDSNSRIRIDLNQDPKFRTMLLQKKFPKVSALQFDSIENLDDTEVCTLLETMIPPEIDQICLRSNLGNKIKISEKIHKALVKTITEKVKNIITLQGFKMSDKQFETILNNSGHLQKVDIKNCFIFPRSGKEKDPLKINLNEFRKSATVSKLNLSMNKLGAKCLKSVIIQLEGDDNDQTSKLLSRLSKLDISGNQRRGYQGKWRLGRYHYEGLVKNANPGIKLNQTSKNSNEIEDMNKKWRLF</sequence>
<proteinExistence type="predicted"/>
<name>A0AAD1Y3X2_EUPCR</name>
<dbReference type="EMBL" id="CAMPGE010026510">
    <property type="protein sequence ID" value="CAI2384192.1"/>
    <property type="molecule type" value="Genomic_DNA"/>
</dbReference>
<keyword evidence="2" id="KW-1185">Reference proteome</keyword>